<accession>A0ACC2E9P3</accession>
<reference evidence="2" key="1">
    <citation type="journal article" date="2024" name="Proc. Natl. Acad. Sci. U.S.A.">
        <title>Extraordinary preservation of gene collinearity over three hundred million years revealed in homosporous lycophytes.</title>
        <authorList>
            <person name="Li C."/>
            <person name="Wickell D."/>
            <person name="Kuo L.Y."/>
            <person name="Chen X."/>
            <person name="Nie B."/>
            <person name="Liao X."/>
            <person name="Peng D."/>
            <person name="Ji J."/>
            <person name="Jenkins J."/>
            <person name="Williams M."/>
            <person name="Shu S."/>
            <person name="Plott C."/>
            <person name="Barry K."/>
            <person name="Rajasekar S."/>
            <person name="Grimwood J."/>
            <person name="Han X."/>
            <person name="Sun S."/>
            <person name="Hou Z."/>
            <person name="He W."/>
            <person name="Dai G."/>
            <person name="Sun C."/>
            <person name="Schmutz J."/>
            <person name="Leebens-Mack J.H."/>
            <person name="Li F.W."/>
            <person name="Wang L."/>
        </authorList>
    </citation>
    <scope>NUCLEOTIDE SEQUENCE [LARGE SCALE GENOMIC DNA]</scope>
    <source>
        <strain evidence="2">cv. PW_Plant_1</strain>
    </source>
</reference>
<protein>
    <submittedName>
        <fullName evidence="1">Uncharacterized protein</fullName>
    </submittedName>
</protein>
<proteinExistence type="predicted"/>
<comment type="caution">
    <text evidence="1">The sequence shown here is derived from an EMBL/GenBank/DDBJ whole genome shotgun (WGS) entry which is preliminary data.</text>
</comment>
<gene>
    <name evidence="1" type="ORF">O6H91_03G102100</name>
</gene>
<dbReference type="EMBL" id="CM055094">
    <property type="protein sequence ID" value="KAJ7563235.1"/>
    <property type="molecule type" value="Genomic_DNA"/>
</dbReference>
<evidence type="ECO:0000313" key="2">
    <source>
        <dbReference type="Proteomes" id="UP001162992"/>
    </source>
</evidence>
<name>A0ACC2E9P3_DIPCM</name>
<dbReference type="Proteomes" id="UP001162992">
    <property type="component" value="Chromosome 3"/>
</dbReference>
<organism evidence="1 2">
    <name type="scientific">Diphasiastrum complanatum</name>
    <name type="common">Issler's clubmoss</name>
    <name type="synonym">Lycopodium complanatum</name>
    <dbReference type="NCBI Taxonomy" id="34168"/>
    <lineage>
        <taxon>Eukaryota</taxon>
        <taxon>Viridiplantae</taxon>
        <taxon>Streptophyta</taxon>
        <taxon>Embryophyta</taxon>
        <taxon>Tracheophyta</taxon>
        <taxon>Lycopodiopsida</taxon>
        <taxon>Lycopodiales</taxon>
        <taxon>Lycopodiaceae</taxon>
        <taxon>Lycopodioideae</taxon>
        <taxon>Diphasiastrum</taxon>
    </lineage>
</organism>
<keyword evidence="2" id="KW-1185">Reference proteome</keyword>
<evidence type="ECO:0000313" key="1">
    <source>
        <dbReference type="EMBL" id="KAJ7563235.1"/>
    </source>
</evidence>
<sequence>MEMEKSVSCICDCGTGTREKEKGRGMERERERERSRRKKMMMCGCFPKTRSRKFRVQQLHQQQPVISSHIIHQTHKNAASTIPNTAATSQPHQQQQQRLCAAAGKRGMVVGMSNPRSQQCRCNNGWSWQQMKAFRKLMEGILFCGYRLMARSCKEAKTVPRAANSPRLQLRSDNESFGSYSTVSTPKKHRLRRRRMKMGWICLFTLAPKSGSHPSVKVEETDGVGSKARPEKPSNRQARNVKVQLPTVANVQSAPQPRVAKGDLTAPTDTKTTRRVRSTAVIDHHREKSEVFMSEKYLIQDERSSGRKDQSAVVSKCLSSSSFSFQPEELSCDTPVINEVKCESVSYIDGPTITASKSNETGDLVGSMRIKNERECDEMVKEVVIHTSVGQAPCEALQVEVCSVENDHGEKKAGETQMLAKMQSSSKVHWHLAKVNSHEFLMSPTFCVQSTASSKAEKSMSLKERRSPPRIGSGRVFVPKAATGSQGSFSFDQVASAPEDENSNYASKSAVTDNSFREGEMMQKSSADHSDDSIEFQTPFRMEDEVSIRSKKLLHEMACKVNNDLSLERKVMCDHMPGGNGQKQHGSHESDDYQSDMSTDLFEIERLDGISCCSSAPSSPNIRLCIPVTPS</sequence>